<proteinExistence type="predicted"/>
<evidence type="ECO:0000256" key="1">
    <source>
        <dbReference type="SAM" id="MobiDB-lite"/>
    </source>
</evidence>
<protein>
    <submittedName>
        <fullName evidence="3">Uncharacterized protein</fullName>
    </submittedName>
</protein>
<keyword evidence="2" id="KW-0812">Transmembrane</keyword>
<keyword evidence="4" id="KW-1185">Reference proteome</keyword>
<evidence type="ECO:0000313" key="4">
    <source>
        <dbReference type="Proteomes" id="UP000186922"/>
    </source>
</evidence>
<comment type="caution">
    <text evidence="3">The sequence shown here is derived from an EMBL/GenBank/DDBJ whole genome shotgun (WGS) entry which is preliminary data.</text>
</comment>
<feature type="compositionally biased region" description="Basic and acidic residues" evidence="1">
    <location>
        <begin position="147"/>
        <end position="157"/>
    </location>
</feature>
<sequence>MHFPPCNLMFMGNACSSARNRKSLCCRDGMLDDIRRKRHCCGADSPMDWETAKFGEIPPSCCFVPEDCVSLVGHNASFQNLQTVLRERNEETTLVKPLFSSRGRVEPMTELYQVANNVIVPSAGRSRQIHCTHDEKLSKSSPNYGPRGKDSKMEHQPWKSVENTQRTRILLFAGYLSALALATFGLLCTYFCIFVKSFHRIRRQNTLPGSQISVVDPASEPIVLRTSEEIQPNRK</sequence>
<evidence type="ECO:0000313" key="3">
    <source>
        <dbReference type="EMBL" id="GAV05599.1"/>
    </source>
</evidence>
<organism evidence="3 4">
    <name type="scientific">Ramazzottius varieornatus</name>
    <name type="common">Water bear</name>
    <name type="synonym">Tardigrade</name>
    <dbReference type="NCBI Taxonomy" id="947166"/>
    <lineage>
        <taxon>Eukaryota</taxon>
        <taxon>Metazoa</taxon>
        <taxon>Ecdysozoa</taxon>
        <taxon>Tardigrada</taxon>
        <taxon>Eutardigrada</taxon>
        <taxon>Parachela</taxon>
        <taxon>Hypsibioidea</taxon>
        <taxon>Ramazzottiidae</taxon>
        <taxon>Ramazzottius</taxon>
    </lineage>
</organism>
<dbReference type="Gene3D" id="1.10.1450.10">
    <property type="entry name" value="Tetraspanin"/>
    <property type="match status" value="1"/>
</dbReference>
<feature type="transmembrane region" description="Helical" evidence="2">
    <location>
        <begin position="169"/>
        <end position="195"/>
    </location>
</feature>
<evidence type="ECO:0000256" key="2">
    <source>
        <dbReference type="SAM" id="Phobius"/>
    </source>
</evidence>
<keyword evidence="2" id="KW-0472">Membrane</keyword>
<dbReference type="AlphaFoldDB" id="A0A1D1W3Q6"/>
<accession>A0A1D1W3Q6</accession>
<dbReference type="GO" id="GO:0016020">
    <property type="term" value="C:membrane"/>
    <property type="evidence" value="ECO:0007669"/>
    <property type="project" value="InterPro"/>
</dbReference>
<dbReference type="EMBL" id="BDGG01000012">
    <property type="protein sequence ID" value="GAV05599.1"/>
    <property type="molecule type" value="Genomic_DNA"/>
</dbReference>
<dbReference type="SUPFAM" id="SSF48652">
    <property type="entry name" value="Tetraspanin"/>
    <property type="match status" value="1"/>
</dbReference>
<name>A0A1D1W3Q6_RAMVA</name>
<dbReference type="Proteomes" id="UP000186922">
    <property type="component" value="Unassembled WGS sequence"/>
</dbReference>
<dbReference type="InterPro" id="IPR008952">
    <property type="entry name" value="Tetraspanin_EC2_sf"/>
</dbReference>
<keyword evidence="2" id="KW-1133">Transmembrane helix</keyword>
<reference evidence="3 4" key="1">
    <citation type="journal article" date="2016" name="Nat. Commun.">
        <title>Extremotolerant tardigrade genome and improved radiotolerance of human cultured cells by tardigrade-unique protein.</title>
        <authorList>
            <person name="Hashimoto T."/>
            <person name="Horikawa D.D."/>
            <person name="Saito Y."/>
            <person name="Kuwahara H."/>
            <person name="Kozuka-Hata H."/>
            <person name="Shin-I T."/>
            <person name="Minakuchi Y."/>
            <person name="Ohishi K."/>
            <person name="Motoyama A."/>
            <person name="Aizu T."/>
            <person name="Enomoto A."/>
            <person name="Kondo K."/>
            <person name="Tanaka S."/>
            <person name="Hara Y."/>
            <person name="Koshikawa S."/>
            <person name="Sagara H."/>
            <person name="Miura T."/>
            <person name="Yokobori S."/>
            <person name="Miyagawa K."/>
            <person name="Suzuki Y."/>
            <person name="Kubo T."/>
            <person name="Oyama M."/>
            <person name="Kohara Y."/>
            <person name="Fujiyama A."/>
            <person name="Arakawa K."/>
            <person name="Katayama T."/>
            <person name="Toyoda A."/>
            <person name="Kunieda T."/>
        </authorList>
    </citation>
    <scope>NUCLEOTIDE SEQUENCE [LARGE SCALE GENOMIC DNA]</scope>
    <source>
        <strain evidence="3 4">YOKOZUNA-1</strain>
    </source>
</reference>
<dbReference type="OrthoDB" id="6361633at2759"/>
<gene>
    <name evidence="3" type="primary">RvY_15701</name>
    <name evidence="3" type="synonym">RvY_15701.1</name>
    <name evidence="3" type="ORF">RvY_15701-1</name>
</gene>
<feature type="region of interest" description="Disordered" evidence="1">
    <location>
        <begin position="132"/>
        <end position="160"/>
    </location>
</feature>